<dbReference type="Pfam" id="PF04264">
    <property type="entry name" value="YceI"/>
    <property type="match status" value="1"/>
</dbReference>
<dbReference type="OrthoDB" id="9811006at2"/>
<reference evidence="3 4" key="1">
    <citation type="submission" date="2019-07" db="EMBL/GenBank/DDBJ databases">
        <title>Whole genome shotgun sequence of Cerasibacillus quisquiliarum NBRC 102429.</title>
        <authorList>
            <person name="Hosoyama A."/>
            <person name="Uohara A."/>
            <person name="Ohji S."/>
            <person name="Ichikawa N."/>
        </authorList>
    </citation>
    <scope>NUCLEOTIDE SEQUENCE [LARGE SCALE GENOMIC DNA]</scope>
    <source>
        <strain evidence="3 4">NBRC 102429</strain>
    </source>
</reference>
<evidence type="ECO:0000313" key="4">
    <source>
        <dbReference type="Proteomes" id="UP000321491"/>
    </source>
</evidence>
<dbReference type="AlphaFoldDB" id="A0A511UVG4"/>
<evidence type="ECO:0000313" key="3">
    <source>
        <dbReference type="EMBL" id="GEN30605.1"/>
    </source>
</evidence>
<gene>
    <name evidence="3" type="ORF">CQU01_08430</name>
</gene>
<dbReference type="SUPFAM" id="SSF101874">
    <property type="entry name" value="YceI-like"/>
    <property type="match status" value="1"/>
</dbReference>
<dbReference type="EMBL" id="BJXW01000009">
    <property type="protein sequence ID" value="GEN30605.1"/>
    <property type="molecule type" value="Genomic_DNA"/>
</dbReference>
<comment type="similarity">
    <text evidence="1">Belongs to the UPF0312 family.</text>
</comment>
<dbReference type="PANTHER" id="PTHR34406:SF1">
    <property type="entry name" value="PROTEIN YCEI"/>
    <property type="match status" value="1"/>
</dbReference>
<dbReference type="Gene3D" id="2.40.128.110">
    <property type="entry name" value="Lipid/polyisoprenoid-binding, YceI-like"/>
    <property type="match status" value="1"/>
</dbReference>
<evidence type="ECO:0000256" key="1">
    <source>
        <dbReference type="ARBA" id="ARBA00008812"/>
    </source>
</evidence>
<accession>A0A511UVG4</accession>
<dbReference type="PANTHER" id="PTHR34406">
    <property type="entry name" value="PROTEIN YCEI"/>
    <property type="match status" value="1"/>
</dbReference>
<keyword evidence="4" id="KW-1185">Reference proteome</keyword>
<dbReference type="Proteomes" id="UP000321491">
    <property type="component" value="Unassembled WGS sequence"/>
</dbReference>
<dbReference type="InterPro" id="IPR007372">
    <property type="entry name" value="Lipid/polyisoprenoid-bd_YceI"/>
</dbReference>
<feature type="domain" description="Lipid/polyisoprenoid-binding YceI-like" evidence="2">
    <location>
        <begin position="5"/>
        <end position="174"/>
    </location>
</feature>
<dbReference type="RefSeq" id="WP_146936046.1">
    <property type="nucleotide sequence ID" value="NZ_BJXW01000009.1"/>
</dbReference>
<evidence type="ECO:0000259" key="2">
    <source>
        <dbReference type="SMART" id="SM00867"/>
    </source>
</evidence>
<name>A0A511UVG4_9BACI</name>
<dbReference type="InterPro" id="IPR036761">
    <property type="entry name" value="TTHA0802/YceI-like_sf"/>
</dbReference>
<sequence>MSLSTWKVDTAHSLLEFSIRHMMISRVKGVFNDFDATIEANPEDLTNAKIEFSIDINSIDTRNKDRDDHLRSPDFFDAETYPKMTFTATSIKKTGENQYDITGDMTIRDQTKPVTFDITFEGKTKDPWGNEVAGFSGSTTINRKEFGLTWNSALETGGVMVGEDVKINIEIEAHKQAE</sequence>
<comment type="caution">
    <text evidence="3">The sequence shown here is derived from an EMBL/GenBank/DDBJ whole genome shotgun (WGS) entry which is preliminary data.</text>
</comment>
<organism evidence="3 4">
    <name type="scientific">Cerasibacillus quisquiliarum</name>
    <dbReference type="NCBI Taxonomy" id="227865"/>
    <lineage>
        <taxon>Bacteria</taxon>
        <taxon>Bacillati</taxon>
        <taxon>Bacillota</taxon>
        <taxon>Bacilli</taxon>
        <taxon>Bacillales</taxon>
        <taxon>Bacillaceae</taxon>
        <taxon>Cerasibacillus</taxon>
    </lineage>
</organism>
<dbReference type="SMART" id="SM00867">
    <property type="entry name" value="YceI"/>
    <property type="match status" value="1"/>
</dbReference>
<proteinExistence type="inferred from homology"/>
<protein>
    <submittedName>
        <fullName evidence="3">Polyisoprenoid-binding protein</fullName>
    </submittedName>
</protein>